<evidence type="ECO:0000256" key="2">
    <source>
        <dbReference type="ARBA" id="ARBA00005241"/>
    </source>
</evidence>
<feature type="transmembrane region" description="Helical" evidence="7">
    <location>
        <begin position="473"/>
        <end position="490"/>
    </location>
</feature>
<dbReference type="OrthoDB" id="6423935at2759"/>
<dbReference type="InterPro" id="IPR024989">
    <property type="entry name" value="MFS_assoc_dom"/>
</dbReference>
<evidence type="ECO:0000256" key="1">
    <source>
        <dbReference type="ARBA" id="ARBA00004141"/>
    </source>
</evidence>
<comment type="similarity">
    <text evidence="2">Belongs to the major facilitator superfamily. MFSD6 family.</text>
</comment>
<feature type="compositionally biased region" description="Basic and acidic residues" evidence="6">
    <location>
        <begin position="1"/>
        <end position="16"/>
    </location>
</feature>
<dbReference type="PANTHER" id="PTHR16172:SF30">
    <property type="entry name" value="SUGAR BABY, ISOFORM C"/>
    <property type="match status" value="1"/>
</dbReference>
<dbReference type="InterPro" id="IPR051717">
    <property type="entry name" value="MFS_MFSD6"/>
</dbReference>
<feature type="transmembrane region" description="Helical" evidence="7">
    <location>
        <begin position="409"/>
        <end position="434"/>
    </location>
</feature>
<feature type="transmembrane region" description="Helical" evidence="7">
    <location>
        <begin position="341"/>
        <end position="358"/>
    </location>
</feature>
<evidence type="ECO:0000313" key="9">
    <source>
        <dbReference type="EMBL" id="GFU06640.1"/>
    </source>
</evidence>
<feature type="transmembrane region" description="Helical" evidence="7">
    <location>
        <begin position="566"/>
        <end position="587"/>
    </location>
</feature>
<evidence type="ECO:0000256" key="6">
    <source>
        <dbReference type="SAM" id="MobiDB-lite"/>
    </source>
</evidence>
<dbReference type="Proteomes" id="UP000887013">
    <property type="component" value="Unassembled WGS sequence"/>
</dbReference>
<sequence>MTESEMELRTKEKNAEKSNGNKKRLLKEHWWTIDKDMIYFKLHFFLLSGALGAVLPFIGVFAKTRLMLSATSFATIMTFQQFLFVLTKPVIGYVTDYFNKLKVMICILAVAQIIFLSCLLLVPPLPKDRVLDDSSEDIIPSLYIDDMCILCEKGNYSRRASIDFEPEVVSFMYLNKNGSCNNLTEVASENSNKYIKVIILSQCESSSFNSSTKVDKIHSIHLESVTEQSTSNSNKNCLKTTSCKVPSNILRVLSLNDFILCCNVTKSHHFLSRKLNETILNRDNTDNSRILKSDFQTYQFWIFALFFTILNACINGIFTLSDTACYESVEKIGGDFGKQRLWGCVGWGLFSPLGGFLSDYTGSYLATWIVFVILSCLALWNIVKLDLAKPHISNNILKDIGTVMNSKRFILFAIGALLSGMGLGFTWFYLLWFITSIGGSSLLCGLVQTVQSFTGDIPFMFFSGWMLNKLGDFNIVTLSLLACCIRFLWYSQLQNAWLVLPIEWTHGITYGVFYATMASFAKMNAKPGTEATTQSVIFAIFDGLGSGIGNIVAGIGFDYLGGKDMFFYTGIFFGCSSAISVAFTFIARNKKNYYLRD</sequence>
<feature type="transmembrane region" description="Helical" evidence="7">
    <location>
        <begin position="103"/>
        <end position="122"/>
    </location>
</feature>
<keyword evidence="4 7" id="KW-1133">Transmembrane helix</keyword>
<reference evidence="9" key="1">
    <citation type="submission" date="2020-08" db="EMBL/GenBank/DDBJ databases">
        <title>Multicomponent nature underlies the extraordinary mechanical properties of spider dragline silk.</title>
        <authorList>
            <person name="Kono N."/>
            <person name="Nakamura H."/>
            <person name="Mori M."/>
            <person name="Yoshida Y."/>
            <person name="Ohtoshi R."/>
            <person name="Malay A.D."/>
            <person name="Moran D.A.P."/>
            <person name="Tomita M."/>
            <person name="Numata K."/>
            <person name="Arakawa K."/>
        </authorList>
    </citation>
    <scope>NUCLEOTIDE SEQUENCE</scope>
</reference>
<evidence type="ECO:0000256" key="7">
    <source>
        <dbReference type="SAM" id="Phobius"/>
    </source>
</evidence>
<evidence type="ECO:0000256" key="4">
    <source>
        <dbReference type="ARBA" id="ARBA00022989"/>
    </source>
</evidence>
<organism evidence="9 10">
    <name type="scientific">Nephila pilipes</name>
    <name type="common">Giant wood spider</name>
    <name type="synonym">Nephila maculata</name>
    <dbReference type="NCBI Taxonomy" id="299642"/>
    <lineage>
        <taxon>Eukaryota</taxon>
        <taxon>Metazoa</taxon>
        <taxon>Ecdysozoa</taxon>
        <taxon>Arthropoda</taxon>
        <taxon>Chelicerata</taxon>
        <taxon>Arachnida</taxon>
        <taxon>Araneae</taxon>
        <taxon>Araneomorphae</taxon>
        <taxon>Entelegynae</taxon>
        <taxon>Araneoidea</taxon>
        <taxon>Nephilidae</taxon>
        <taxon>Nephila</taxon>
    </lineage>
</organism>
<dbReference type="PANTHER" id="PTHR16172">
    <property type="entry name" value="MAJOR FACILITATOR SUPERFAMILY DOMAIN-CONTAINING PROTEIN 6-LIKE"/>
    <property type="match status" value="1"/>
</dbReference>
<evidence type="ECO:0000256" key="5">
    <source>
        <dbReference type="ARBA" id="ARBA00023136"/>
    </source>
</evidence>
<feature type="domain" description="Major facilitator superfamily associated" evidence="8">
    <location>
        <begin position="39"/>
        <end position="566"/>
    </location>
</feature>
<comment type="subcellular location">
    <subcellularLocation>
        <location evidence="1">Membrane</location>
        <topology evidence="1">Multi-pass membrane protein</topology>
    </subcellularLocation>
</comment>
<accession>A0A8X6Q5H7</accession>
<keyword evidence="3 7" id="KW-0812">Transmembrane</keyword>
<dbReference type="AlphaFoldDB" id="A0A8X6Q5H7"/>
<keyword evidence="10" id="KW-1185">Reference proteome</keyword>
<name>A0A8X6Q5H7_NEPPI</name>
<keyword evidence="5 7" id="KW-0472">Membrane</keyword>
<feature type="transmembrane region" description="Helical" evidence="7">
    <location>
        <begin position="42"/>
        <end position="62"/>
    </location>
</feature>
<feature type="transmembrane region" description="Helical" evidence="7">
    <location>
        <begin position="496"/>
        <end position="515"/>
    </location>
</feature>
<feature type="transmembrane region" description="Helical" evidence="7">
    <location>
        <begin position="364"/>
        <end position="383"/>
    </location>
</feature>
<dbReference type="Gene3D" id="1.20.1250.20">
    <property type="entry name" value="MFS general substrate transporter like domains"/>
    <property type="match status" value="3"/>
</dbReference>
<feature type="region of interest" description="Disordered" evidence="6">
    <location>
        <begin position="1"/>
        <end position="20"/>
    </location>
</feature>
<feature type="transmembrane region" description="Helical" evidence="7">
    <location>
        <begin position="68"/>
        <end position="91"/>
    </location>
</feature>
<comment type="caution">
    <text evidence="9">The sequence shown here is derived from an EMBL/GenBank/DDBJ whole genome shotgun (WGS) entry which is preliminary data.</text>
</comment>
<evidence type="ECO:0000259" key="8">
    <source>
        <dbReference type="Pfam" id="PF12832"/>
    </source>
</evidence>
<evidence type="ECO:0000313" key="10">
    <source>
        <dbReference type="Proteomes" id="UP000887013"/>
    </source>
</evidence>
<dbReference type="GO" id="GO:0016020">
    <property type="term" value="C:membrane"/>
    <property type="evidence" value="ECO:0007669"/>
    <property type="project" value="UniProtKB-SubCell"/>
</dbReference>
<dbReference type="SUPFAM" id="SSF103473">
    <property type="entry name" value="MFS general substrate transporter"/>
    <property type="match status" value="1"/>
</dbReference>
<proteinExistence type="inferred from homology"/>
<protein>
    <submittedName>
        <fullName evidence="9">Major facilitator superfamily domain-containing protein 6</fullName>
    </submittedName>
</protein>
<dbReference type="Pfam" id="PF12832">
    <property type="entry name" value="MFS_1_like"/>
    <property type="match status" value="1"/>
</dbReference>
<gene>
    <name evidence="9" type="primary">MFSD6_1</name>
    <name evidence="9" type="ORF">NPIL_401821</name>
</gene>
<dbReference type="InterPro" id="IPR036259">
    <property type="entry name" value="MFS_trans_sf"/>
</dbReference>
<feature type="transmembrane region" description="Helical" evidence="7">
    <location>
        <begin position="298"/>
        <end position="320"/>
    </location>
</feature>
<evidence type="ECO:0000256" key="3">
    <source>
        <dbReference type="ARBA" id="ARBA00022692"/>
    </source>
</evidence>
<dbReference type="EMBL" id="BMAW01124175">
    <property type="protein sequence ID" value="GFU06640.1"/>
    <property type="molecule type" value="Genomic_DNA"/>
</dbReference>